<accession>A0A2T8JDV8</accession>
<dbReference type="EMBL" id="CM008049">
    <property type="protein sequence ID" value="PVH48096.1"/>
    <property type="molecule type" value="Genomic_DNA"/>
</dbReference>
<dbReference type="Gramene" id="PVH48096">
    <property type="protein sequence ID" value="PVH48096"/>
    <property type="gene ID" value="PAHAL_4G246900"/>
</dbReference>
<gene>
    <name evidence="2" type="ORF">PAHAL_4G246900</name>
</gene>
<feature type="signal peptide" evidence="1">
    <location>
        <begin position="1"/>
        <end position="19"/>
    </location>
</feature>
<evidence type="ECO:0000313" key="2">
    <source>
        <dbReference type="EMBL" id="PVH48096.1"/>
    </source>
</evidence>
<reference evidence="2" key="1">
    <citation type="submission" date="2018-04" db="EMBL/GenBank/DDBJ databases">
        <title>WGS assembly of Panicum hallii.</title>
        <authorList>
            <person name="Lovell J."/>
            <person name="Jenkins J."/>
            <person name="Lowry D."/>
            <person name="Mamidi S."/>
            <person name="Sreedasyam A."/>
            <person name="Weng X."/>
            <person name="Barry K."/>
            <person name="Bonette J."/>
            <person name="Campitelli B."/>
            <person name="Daum C."/>
            <person name="Gordon S."/>
            <person name="Gould B."/>
            <person name="Lipzen A."/>
            <person name="Macqueen A."/>
            <person name="Palacio-Mejia J."/>
            <person name="Plott C."/>
            <person name="Shakirov E."/>
            <person name="Shu S."/>
            <person name="Yoshinaga Y."/>
            <person name="Zane M."/>
            <person name="Rokhsar D."/>
            <person name="Grimwood J."/>
            <person name="Schmutz J."/>
            <person name="Juenger T."/>
        </authorList>
    </citation>
    <scope>NUCLEOTIDE SEQUENCE [LARGE SCALE GENOMIC DNA]</scope>
    <source>
        <strain evidence="2">FIL2</strain>
    </source>
</reference>
<sequence length="49" mass="5083">MSSLHMLTVAAGALVGAMGCEHYSLACINLVHGLNELESKRATSPGRNA</sequence>
<name>A0A2T8JDV8_9POAL</name>
<evidence type="ECO:0000256" key="1">
    <source>
        <dbReference type="SAM" id="SignalP"/>
    </source>
</evidence>
<proteinExistence type="predicted"/>
<dbReference type="Proteomes" id="UP000243499">
    <property type="component" value="Chromosome 4"/>
</dbReference>
<feature type="chain" id="PRO_5015512791" evidence="1">
    <location>
        <begin position="20"/>
        <end position="49"/>
    </location>
</feature>
<protein>
    <submittedName>
        <fullName evidence="2">Uncharacterized protein</fullName>
    </submittedName>
</protein>
<dbReference type="AlphaFoldDB" id="A0A2T8JDV8"/>
<organism evidence="2">
    <name type="scientific">Panicum hallii</name>
    <dbReference type="NCBI Taxonomy" id="206008"/>
    <lineage>
        <taxon>Eukaryota</taxon>
        <taxon>Viridiplantae</taxon>
        <taxon>Streptophyta</taxon>
        <taxon>Embryophyta</taxon>
        <taxon>Tracheophyta</taxon>
        <taxon>Spermatophyta</taxon>
        <taxon>Magnoliopsida</taxon>
        <taxon>Liliopsida</taxon>
        <taxon>Poales</taxon>
        <taxon>Poaceae</taxon>
        <taxon>PACMAD clade</taxon>
        <taxon>Panicoideae</taxon>
        <taxon>Panicodae</taxon>
        <taxon>Paniceae</taxon>
        <taxon>Panicinae</taxon>
        <taxon>Panicum</taxon>
        <taxon>Panicum sect. Panicum</taxon>
    </lineage>
</organism>
<keyword evidence="1" id="KW-0732">Signal</keyword>